<dbReference type="RefSeq" id="WP_144572105.1">
    <property type="nucleotide sequence ID" value="NZ_VLKG01000009.1"/>
</dbReference>
<organism evidence="2 3">
    <name type="scientific">Azomonas agilis</name>
    <dbReference type="NCBI Taxonomy" id="116849"/>
    <lineage>
        <taxon>Bacteria</taxon>
        <taxon>Pseudomonadati</taxon>
        <taxon>Pseudomonadota</taxon>
        <taxon>Gammaproteobacteria</taxon>
        <taxon>Pseudomonadales</taxon>
        <taxon>Pseudomonadaceae</taxon>
        <taxon>Azomonas</taxon>
    </lineage>
</organism>
<evidence type="ECO:0000313" key="3">
    <source>
        <dbReference type="Proteomes" id="UP000319627"/>
    </source>
</evidence>
<comment type="caution">
    <text evidence="2">The sequence shown here is derived from an EMBL/GenBank/DDBJ whole genome shotgun (WGS) entry which is preliminary data.</text>
</comment>
<keyword evidence="1" id="KW-0812">Transmembrane</keyword>
<evidence type="ECO:0000256" key="1">
    <source>
        <dbReference type="SAM" id="Phobius"/>
    </source>
</evidence>
<keyword evidence="1" id="KW-0472">Membrane</keyword>
<evidence type="ECO:0000313" key="2">
    <source>
        <dbReference type="EMBL" id="TWH64459.1"/>
    </source>
</evidence>
<dbReference type="Proteomes" id="UP000319627">
    <property type="component" value="Unassembled WGS sequence"/>
</dbReference>
<feature type="transmembrane region" description="Helical" evidence="1">
    <location>
        <begin position="33"/>
        <end position="55"/>
    </location>
</feature>
<sequence length="169" mass="19329">MLWNLIATVFAGLGTAGVGLLAYSISRKRLPKWIIPIGAGVGMLGYQIYAEYTWFDFKQTQLPRSSVVVSSETHSIAWKPWTFVFPMTTVFTVLDKENLRYISADDQDIVEFVLYRFEKDYSERVKPQGYLLNCLNREMLKINEHRKPILDSIQTLSPADPLNSLVCSD</sequence>
<keyword evidence="1" id="KW-1133">Transmembrane helix</keyword>
<proteinExistence type="predicted"/>
<feature type="transmembrane region" description="Helical" evidence="1">
    <location>
        <begin position="6"/>
        <end position="26"/>
    </location>
</feature>
<dbReference type="EMBL" id="VLKG01000009">
    <property type="protein sequence ID" value="TWH64459.1"/>
    <property type="molecule type" value="Genomic_DNA"/>
</dbReference>
<name>A0A562I071_9GAMM</name>
<gene>
    <name evidence="2" type="ORF">LX59_02407</name>
</gene>
<dbReference type="OrthoDB" id="8601734at2"/>
<reference evidence="2 3" key="1">
    <citation type="submission" date="2019-07" db="EMBL/GenBank/DDBJ databases">
        <title>Genomic Encyclopedia of Type Strains, Phase I: the one thousand microbial genomes (KMG-I) project.</title>
        <authorList>
            <person name="Kyrpides N."/>
        </authorList>
    </citation>
    <scope>NUCLEOTIDE SEQUENCE [LARGE SCALE GENOMIC DNA]</scope>
    <source>
        <strain evidence="2 3">DSM 375</strain>
    </source>
</reference>
<accession>A0A562I071</accession>
<keyword evidence="3" id="KW-1185">Reference proteome</keyword>
<dbReference type="AlphaFoldDB" id="A0A562I071"/>
<protein>
    <submittedName>
        <fullName evidence="2">Uncharacterized protein</fullName>
    </submittedName>
</protein>